<dbReference type="InterPro" id="IPR003767">
    <property type="entry name" value="Malate/L-lactate_DH-like"/>
</dbReference>
<keyword evidence="2" id="KW-0560">Oxidoreductase</keyword>
<name>A0AA42CJ14_9PROT</name>
<keyword evidence="4" id="KW-1185">Reference proteome</keyword>
<reference evidence="3" key="1">
    <citation type="submission" date="2022-09" db="EMBL/GenBank/DDBJ databases">
        <title>Rhodovastum sp. nov. RN2-1 isolated from soil in Seongnam, South Korea.</title>
        <authorList>
            <person name="Le N.T."/>
        </authorList>
    </citation>
    <scope>NUCLEOTIDE SEQUENCE</scope>
    <source>
        <strain evidence="3">RN2-1</strain>
    </source>
</reference>
<proteinExistence type="inferred from homology"/>
<dbReference type="InterPro" id="IPR043143">
    <property type="entry name" value="Mal/L-sulf/L-lact_DH-like_NADP"/>
</dbReference>
<dbReference type="Pfam" id="PF02615">
    <property type="entry name" value="Ldh_2"/>
    <property type="match status" value="1"/>
</dbReference>
<dbReference type="AlphaFoldDB" id="A0AA42CJ14"/>
<dbReference type="SUPFAM" id="SSF89733">
    <property type="entry name" value="L-sulfolactate dehydrogenase-like"/>
    <property type="match status" value="1"/>
</dbReference>
<accession>A0AA42CJ14</accession>
<sequence>MPAALETHRTQIEAILLAWGMAAANAAETAEILAWADLHGIDSHGMSMLTGYDSWRRQGKLNLACAPRIVRESPVSALVDGDAGLGHVPAAFAMRLAVAKAKQVGLAAVAVRNSAHFGACGYYSMLAVDAGLIGITTTTASGVRVAPTGGAEAKLGTDPWCFGAPGEAGRPFLLDMATTTVAFGRVRNKANEDLPAPPGWVLTPDGQPSTDPLDVVQRPGFLTSLGGTRENSSYKGYGLAMMVDILAGALSGVTFPSDPGHAKAEGGVNLGHFFLAMDPGLFRDPAEFRTDVARFCGQMRATTPADPATPVLVAGDPERATAARRRAEGIPVGPGLLAQIRTIAEASGAPWLLG</sequence>
<dbReference type="Gene3D" id="1.10.1530.10">
    <property type="match status" value="1"/>
</dbReference>
<evidence type="ECO:0000313" key="4">
    <source>
        <dbReference type="Proteomes" id="UP001165679"/>
    </source>
</evidence>
<organism evidence="3 4">
    <name type="scientific">Limobrevibacterium gyesilva</name>
    <dbReference type="NCBI Taxonomy" id="2991712"/>
    <lineage>
        <taxon>Bacteria</taxon>
        <taxon>Pseudomonadati</taxon>
        <taxon>Pseudomonadota</taxon>
        <taxon>Alphaproteobacteria</taxon>
        <taxon>Acetobacterales</taxon>
        <taxon>Acetobacteraceae</taxon>
        <taxon>Limobrevibacterium</taxon>
    </lineage>
</organism>
<evidence type="ECO:0000313" key="3">
    <source>
        <dbReference type="EMBL" id="MCW3476450.1"/>
    </source>
</evidence>
<evidence type="ECO:0000256" key="1">
    <source>
        <dbReference type="ARBA" id="ARBA00006056"/>
    </source>
</evidence>
<dbReference type="InterPro" id="IPR043144">
    <property type="entry name" value="Mal/L-sulf/L-lact_DH-like_ah"/>
</dbReference>
<dbReference type="Proteomes" id="UP001165679">
    <property type="component" value="Unassembled WGS sequence"/>
</dbReference>
<dbReference type="InterPro" id="IPR036111">
    <property type="entry name" value="Mal/L-sulfo/L-lacto_DH-like_sf"/>
</dbReference>
<comment type="caution">
    <text evidence="3">The sequence shown here is derived from an EMBL/GenBank/DDBJ whole genome shotgun (WGS) entry which is preliminary data.</text>
</comment>
<dbReference type="EMBL" id="JAPDNT010000019">
    <property type="protein sequence ID" value="MCW3476450.1"/>
    <property type="molecule type" value="Genomic_DNA"/>
</dbReference>
<dbReference type="RefSeq" id="WP_264715240.1">
    <property type="nucleotide sequence ID" value="NZ_JAPDNT010000019.1"/>
</dbReference>
<dbReference type="PANTHER" id="PTHR11091:SF0">
    <property type="entry name" value="MALATE DEHYDROGENASE"/>
    <property type="match status" value="1"/>
</dbReference>
<reference evidence="3" key="2">
    <citation type="submission" date="2022-10" db="EMBL/GenBank/DDBJ databases">
        <authorList>
            <person name="Trinh H.N."/>
        </authorList>
    </citation>
    <scope>NUCLEOTIDE SEQUENCE</scope>
    <source>
        <strain evidence="3">RN2-1</strain>
    </source>
</reference>
<dbReference type="PANTHER" id="PTHR11091">
    <property type="entry name" value="OXIDOREDUCTASE-RELATED"/>
    <property type="match status" value="1"/>
</dbReference>
<dbReference type="Gene3D" id="3.30.1370.60">
    <property type="entry name" value="Hypothetical oxidoreductase yiak, domain 2"/>
    <property type="match status" value="1"/>
</dbReference>
<dbReference type="GO" id="GO:0016491">
    <property type="term" value="F:oxidoreductase activity"/>
    <property type="evidence" value="ECO:0007669"/>
    <property type="project" value="UniProtKB-KW"/>
</dbReference>
<protein>
    <submittedName>
        <fullName evidence="3">Ldh family oxidoreductase</fullName>
    </submittedName>
</protein>
<comment type="similarity">
    <text evidence="1">Belongs to the LDH2/MDH2 oxidoreductase family.</text>
</comment>
<evidence type="ECO:0000256" key="2">
    <source>
        <dbReference type="ARBA" id="ARBA00023002"/>
    </source>
</evidence>
<gene>
    <name evidence="3" type="ORF">OL599_17955</name>
</gene>